<comment type="caution">
    <text evidence="1">The sequence shown here is derived from an EMBL/GenBank/DDBJ whole genome shotgun (WGS) entry which is preliminary data.</text>
</comment>
<gene>
    <name evidence="1" type="ORF">AB0887_12945</name>
</gene>
<keyword evidence="2" id="KW-1185">Reference proteome</keyword>
<reference evidence="1 2" key="1">
    <citation type="submission" date="2024-06" db="EMBL/GenBank/DDBJ databases">
        <title>The Natural Products Discovery Center: Release of the First 8490 Sequenced Strains for Exploring Actinobacteria Biosynthetic Diversity.</title>
        <authorList>
            <person name="Kalkreuter E."/>
            <person name="Kautsar S.A."/>
            <person name="Yang D."/>
            <person name="Bader C.D."/>
            <person name="Teijaro C.N."/>
            <person name="Fluegel L."/>
            <person name="Davis C.M."/>
            <person name="Simpson J.R."/>
            <person name="Lauterbach L."/>
            <person name="Steele A.D."/>
            <person name="Gui C."/>
            <person name="Meng S."/>
            <person name="Li G."/>
            <person name="Viehrig K."/>
            <person name="Ye F."/>
            <person name="Su P."/>
            <person name="Kiefer A.F."/>
            <person name="Nichols A."/>
            <person name="Cepeda A.J."/>
            <person name="Yan W."/>
            <person name="Fan B."/>
            <person name="Jiang Y."/>
            <person name="Adhikari A."/>
            <person name="Zheng C.-J."/>
            <person name="Schuster L."/>
            <person name="Cowan T.M."/>
            <person name="Smanski M.J."/>
            <person name="Chevrette M.G."/>
            <person name="De Carvalho L.P.S."/>
            <person name="Shen B."/>
        </authorList>
    </citation>
    <scope>NUCLEOTIDE SEQUENCE [LARGE SCALE GENOMIC DNA]</scope>
    <source>
        <strain evidence="1 2">NPDC047833</strain>
    </source>
</reference>
<evidence type="ECO:0000313" key="1">
    <source>
        <dbReference type="EMBL" id="MEW2362849.1"/>
    </source>
</evidence>
<protein>
    <submittedName>
        <fullName evidence="1">Uncharacterized protein</fullName>
    </submittedName>
</protein>
<evidence type="ECO:0000313" key="2">
    <source>
        <dbReference type="Proteomes" id="UP001553843"/>
    </source>
</evidence>
<proteinExistence type="predicted"/>
<accession>A0ABV3LTS0</accession>
<sequence>MGERTGHIDGSVSARYDHVTSGMRKSLMLGLTEQREVALGTCLAIYLRSPVRVLNEFLQLRRLALHGVA</sequence>
<dbReference type="Proteomes" id="UP001553843">
    <property type="component" value="Unassembled WGS sequence"/>
</dbReference>
<dbReference type="EMBL" id="JBEYRS010000004">
    <property type="protein sequence ID" value="MEW2362849.1"/>
    <property type="molecule type" value="Genomic_DNA"/>
</dbReference>
<name>A0ABV3LTS0_9ACTN</name>
<organism evidence="1 2">
    <name type="scientific">Streptomyces huasconensis</name>
    <dbReference type="NCBI Taxonomy" id="1854574"/>
    <lineage>
        <taxon>Bacteria</taxon>
        <taxon>Bacillati</taxon>
        <taxon>Actinomycetota</taxon>
        <taxon>Actinomycetes</taxon>
        <taxon>Kitasatosporales</taxon>
        <taxon>Streptomycetaceae</taxon>
        <taxon>Streptomyces</taxon>
    </lineage>
</organism>